<comment type="caution">
    <text evidence="5">The sequence shown here is derived from an EMBL/GenBank/DDBJ whole genome shotgun (WGS) entry which is preliminary data.</text>
</comment>
<feature type="region of interest" description="Disordered" evidence="2">
    <location>
        <begin position="1"/>
        <end position="99"/>
    </location>
</feature>
<dbReference type="SUPFAM" id="SSF159234">
    <property type="entry name" value="FomD-like"/>
    <property type="match status" value="1"/>
</dbReference>
<keyword evidence="7" id="KW-1185">Reference proteome</keyword>
<proteinExistence type="predicted"/>
<evidence type="ECO:0000259" key="3">
    <source>
        <dbReference type="Pfam" id="PF04167"/>
    </source>
</evidence>
<dbReference type="Gene3D" id="2.40.380.10">
    <property type="entry name" value="FomD-like"/>
    <property type="match status" value="1"/>
</dbReference>
<evidence type="ECO:0000313" key="5">
    <source>
        <dbReference type="EMBL" id="OSY51695.1"/>
    </source>
</evidence>
<dbReference type="PANTHER" id="PTHR39159:SF1">
    <property type="entry name" value="UPF0374 PROTEIN YGAC"/>
    <property type="match status" value="1"/>
</dbReference>
<dbReference type="InterPro" id="IPR007295">
    <property type="entry name" value="DUF402"/>
</dbReference>
<dbReference type="InterPro" id="IPR035930">
    <property type="entry name" value="FomD-like_sf"/>
</dbReference>
<dbReference type="Proteomes" id="UP000194318">
    <property type="component" value="Unassembled WGS sequence"/>
</dbReference>
<organism evidence="5 6">
    <name type="scientific">Streptomyces fradiae ATCC 10745 = DSM 40063</name>
    <dbReference type="NCBI Taxonomy" id="1319510"/>
    <lineage>
        <taxon>Bacteria</taxon>
        <taxon>Bacillati</taxon>
        <taxon>Actinomycetota</taxon>
        <taxon>Actinomycetes</taxon>
        <taxon>Kitasatosporales</taxon>
        <taxon>Streptomycetaceae</taxon>
        <taxon>Streptomyces</taxon>
    </lineage>
</organism>
<protein>
    <recommendedName>
        <fullName evidence="3">DUF402 domain-containing protein</fullName>
    </recommendedName>
</protein>
<dbReference type="GO" id="GO:0016787">
    <property type="term" value="F:hydrolase activity"/>
    <property type="evidence" value="ECO:0007669"/>
    <property type="project" value="UniProtKB-KW"/>
</dbReference>
<feature type="domain" description="DUF402" evidence="3">
    <location>
        <begin position="160"/>
        <end position="279"/>
    </location>
</feature>
<evidence type="ECO:0000313" key="4">
    <source>
        <dbReference type="EMBL" id="KAF0649424.1"/>
    </source>
</evidence>
<evidence type="ECO:0000313" key="6">
    <source>
        <dbReference type="Proteomes" id="UP000194318"/>
    </source>
</evidence>
<feature type="compositionally biased region" description="Low complexity" evidence="2">
    <location>
        <begin position="35"/>
        <end position="57"/>
    </location>
</feature>
<accession>A0A1Y2NW08</accession>
<reference evidence="5 6" key="2">
    <citation type="submission" date="2016-09" db="EMBL/GenBank/DDBJ databases">
        <title>Streptomyces fradiae DSM40063, a candidate organism with high potential of specific P450 cytochromes.</title>
        <authorList>
            <person name="Grumaz C."/>
            <person name="Vainshtein Y."/>
            <person name="Kirstahler P."/>
            <person name="Sohn K."/>
        </authorList>
    </citation>
    <scope>NUCLEOTIDE SEQUENCE [LARGE SCALE GENOMIC DNA]</scope>
    <source>
        <strain evidence="5 6">DSM 40063</strain>
    </source>
</reference>
<gene>
    <name evidence="5" type="ORF">BG846_02627</name>
    <name evidence="4" type="ORF">K701_12620</name>
</gene>
<dbReference type="PANTHER" id="PTHR39159">
    <property type="match status" value="1"/>
</dbReference>
<dbReference type="Proteomes" id="UP000731519">
    <property type="component" value="Unassembled WGS sequence"/>
</dbReference>
<dbReference type="EMBL" id="MIFZ01000223">
    <property type="protein sequence ID" value="OSY51695.1"/>
    <property type="molecule type" value="Genomic_DNA"/>
</dbReference>
<dbReference type="EMBL" id="ASYR01000014">
    <property type="protein sequence ID" value="KAF0649424.1"/>
    <property type="molecule type" value="Genomic_DNA"/>
</dbReference>
<keyword evidence="1" id="KW-0378">Hydrolase</keyword>
<dbReference type="InterPro" id="IPR050212">
    <property type="entry name" value="Ntdp-like"/>
</dbReference>
<name>A0A1Y2NW08_STRFR</name>
<evidence type="ECO:0000256" key="1">
    <source>
        <dbReference type="ARBA" id="ARBA00022801"/>
    </source>
</evidence>
<evidence type="ECO:0000256" key="2">
    <source>
        <dbReference type="SAM" id="MobiDB-lite"/>
    </source>
</evidence>
<dbReference type="Pfam" id="PF04167">
    <property type="entry name" value="DUF402"/>
    <property type="match status" value="1"/>
</dbReference>
<reference evidence="4 7" key="1">
    <citation type="submission" date="2013-05" db="EMBL/GenBank/DDBJ databases">
        <title>Genome Sequence of Streptomyces fradiae.</title>
        <authorList>
            <person name="Kirby R."/>
        </authorList>
    </citation>
    <scope>NUCLEOTIDE SEQUENCE [LARGE SCALE GENOMIC DNA]</scope>
    <source>
        <strain evidence="4 7">ATCC 10745</strain>
    </source>
</reference>
<dbReference type="AlphaFoldDB" id="A0A1Y2NW08"/>
<feature type="compositionally biased region" description="Low complexity" evidence="2">
    <location>
        <begin position="1"/>
        <end position="22"/>
    </location>
</feature>
<feature type="compositionally biased region" description="Basic and acidic residues" evidence="2">
    <location>
        <begin position="23"/>
        <end position="34"/>
    </location>
</feature>
<evidence type="ECO:0000313" key="7">
    <source>
        <dbReference type="Proteomes" id="UP000731519"/>
    </source>
</evidence>
<sequence>MTAETTGSEAEAAGAGAPPADGAARDRAARDGATDVRAAGTGAAGAAAAEGRALGDGTARGRAPVEGVVPGRAAGDRVVPGRAPVEGAVPGGRAADGGAGRRWAAGDRILWRYRDNADGHVHICRPVTVVRDTPDLLAVWMAPGTECVKPVLADGTPVHEEPLATRYTAPRTTVRTRWSGMGVLKLARPRDPWSVWLFWEDGWEFRSWYVNLESPRVRWSGGVDSEDHYLDISVYPDRSWLWRDEDEFAQAQRAGLMGAAQARRVREAGDAAVELIRAWASPFSDGWEHWRPDPSWAVPELPPDWDRTPARTAP</sequence>